<name>A0A0W1RYK4_9EURY</name>
<accession>A0A0W1RYK4</accession>
<reference evidence="1 2" key="1">
    <citation type="submission" date="2015-12" db="EMBL/GenBank/DDBJ databases">
        <title>Haloferax profundi sp. nov. isolated from the Discovery deep brine-seawater interface in the Red Sea.</title>
        <authorList>
            <person name="Zhang G."/>
            <person name="Stingl U."/>
            <person name="Rashid M."/>
        </authorList>
    </citation>
    <scope>NUCLEOTIDE SEQUENCE [LARGE SCALE GENOMIC DNA]</scope>
    <source>
        <strain evidence="1 2">SB29</strain>
    </source>
</reference>
<organism evidence="1 2">
    <name type="scientific">Haloferax profundi</name>
    <dbReference type="NCBI Taxonomy" id="1544718"/>
    <lineage>
        <taxon>Archaea</taxon>
        <taxon>Methanobacteriati</taxon>
        <taxon>Methanobacteriota</taxon>
        <taxon>Stenosarchaea group</taxon>
        <taxon>Halobacteria</taxon>
        <taxon>Halobacteriales</taxon>
        <taxon>Haloferacaceae</taxon>
        <taxon>Haloferax</taxon>
    </lineage>
</organism>
<sequence>IECGTWSDSVSVRYSGPLLNLITRARKHGLFMCNIDGVLYADPSPTENILGEIVPVTNFEPASKVAEEDSVHDAFFVEELGDPRLLITTTGVENASTFLKLSGRYGWTITEAKEAQIRFGSGQSEQSFYVDRYTDEVRQLKHERDNERTD</sequence>
<protein>
    <submittedName>
        <fullName evidence="1">Uncharacterized protein</fullName>
    </submittedName>
</protein>
<dbReference type="EMBL" id="LOPV01000452">
    <property type="protein sequence ID" value="KTG18774.1"/>
    <property type="molecule type" value="Genomic_DNA"/>
</dbReference>
<feature type="non-terminal residue" evidence="1">
    <location>
        <position position="1"/>
    </location>
</feature>
<gene>
    <name evidence="1" type="ORF">AUR66_18140</name>
</gene>
<dbReference type="Proteomes" id="UP000053157">
    <property type="component" value="Unassembled WGS sequence"/>
</dbReference>
<evidence type="ECO:0000313" key="1">
    <source>
        <dbReference type="EMBL" id="KTG18774.1"/>
    </source>
</evidence>
<evidence type="ECO:0000313" key="2">
    <source>
        <dbReference type="Proteomes" id="UP000053157"/>
    </source>
</evidence>
<keyword evidence="2" id="KW-1185">Reference proteome</keyword>
<dbReference type="RefSeq" id="WP_231727918.1">
    <property type="nucleotide sequence ID" value="NZ_LOPV01000452.1"/>
</dbReference>
<dbReference type="AlphaFoldDB" id="A0A0W1RYK4"/>
<comment type="caution">
    <text evidence="1">The sequence shown here is derived from an EMBL/GenBank/DDBJ whole genome shotgun (WGS) entry which is preliminary data.</text>
</comment>
<proteinExistence type="predicted"/>